<organism evidence="3 4">
    <name type="scientific">Eiseniibacteriota bacterium</name>
    <dbReference type="NCBI Taxonomy" id="2212470"/>
    <lineage>
        <taxon>Bacteria</taxon>
        <taxon>Candidatus Eiseniibacteriota</taxon>
    </lineage>
</organism>
<protein>
    <recommendedName>
        <fullName evidence="1">Segregation and condensation protein A</fullName>
    </recommendedName>
</protein>
<dbReference type="Gene3D" id="6.10.250.2410">
    <property type="match status" value="1"/>
</dbReference>
<dbReference type="InterPro" id="IPR003768">
    <property type="entry name" value="ScpA"/>
</dbReference>
<feature type="compositionally biased region" description="Basic and acidic residues" evidence="2">
    <location>
        <begin position="248"/>
        <end position="259"/>
    </location>
</feature>
<evidence type="ECO:0000313" key="3">
    <source>
        <dbReference type="EMBL" id="MBM3316616.1"/>
    </source>
</evidence>
<dbReference type="PANTHER" id="PTHR33969:SF2">
    <property type="entry name" value="SEGREGATION AND CONDENSATION PROTEIN A"/>
    <property type="match status" value="1"/>
</dbReference>
<dbReference type="PANTHER" id="PTHR33969">
    <property type="entry name" value="SEGREGATION AND CONDENSATION PROTEIN A"/>
    <property type="match status" value="1"/>
</dbReference>
<dbReference type="Proteomes" id="UP000748308">
    <property type="component" value="Unassembled WGS sequence"/>
</dbReference>
<name>A0A937X9Z9_UNCEI</name>
<dbReference type="Pfam" id="PF02616">
    <property type="entry name" value="SMC_ScpA"/>
    <property type="match status" value="1"/>
</dbReference>
<evidence type="ECO:0000313" key="4">
    <source>
        <dbReference type="Proteomes" id="UP000748308"/>
    </source>
</evidence>
<accession>A0A937X9Z9</accession>
<dbReference type="EMBL" id="VGIY01000026">
    <property type="protein sequence ID" value="MBM3316616.1"/>
    <property type="molecule type" value="Genomic_DNA"/>
</dbReference>
<evidence type="ECO:0000256" key="1">
    <source>
        <dbReference type="ARBA" id="ARBA00044777"/>
    </source>
</evidence>
<evidence type="ECO:0000256" key="2">
    <source>
        <dbReference type="SAM" id="MobiDB-lite"/>
    </source>
</evidence>
<feature type="region of interest" description="Disordered" evidence="2">
    <location>
        <begin position="243"/>
        <end position="268"/>
    </location>
</feature>
<comment type="caution">
    <text evidence="3">The sequence shown here is derived from an EMBL/GenBank/DDBJ whole genome shotgun (WGS) entry which is preliminary data.</text>
</comment>
<reference evidence="3" key="1">
    <citation type="submission" date="2019-03" db="EMBL/GenBank/DDBJ databases">
        <title>Lake Tanganyika Metagenome-Assembled Genomes (MAGs).</title>
        <authorList>
            <person name="Tran P."/>
        </authorList>
    </citation>
    <scope>NUCLEOTIDE SEQUENCE</scope>
    <source>
        <strain evidence="3">M_DeepCast_400m_m2_100</strain>
    </source>
</reference>
<gene>
    <name evidence="3" type="ORF">FJY75_02065</name>
</gene>
<sequence length="268" mass="30398">MRLENFEGPLDLLLHLTQQDRIEIWEISIARITRQYLDYLERIEALNVEIAGEFLVMAATLMRLKSRRLVPRPTAGDEAIDEPQSEEELIARLVLYRTFKEAAAHLRRRSEESGPRYPRGARAALPEDFEFPLAEIDLYALAEAWRAAERLREEGERAVHAVRLDDVRMEEQVTFLLDRLEAAGGRILFGEVFCADARRLEIAVTLLAALELARQQVLELLQDEPCGDLWVLSRVFGEARPGTTRGATRAEAREADERAPVAALPAEA</sequence>
<dbReference type="AlphaFoldDB" id="A0A937X9Z9"/>
<proteinExistence type="predicted"/>